<dbReference type="EMBL" id="CP046920">
    <property type="protein sequence ID" value="QIM47431.1"/>
    <property type="molecule type" value="Genomic_DNA"/>
</dbReference>
<geneLocation type="plasmid" evidence="2">
    <name>p_cnu_g2</name>
</geneLocation>
<dbReference type="AlphaFoldDB" id="A0A6G8I329"/>
<evidence type="ECO:0000313" key="1">
    <source>
        <dbReference type="EMBL" id="QIM47431.1"/>
    </source>
</evidence>
<evidence type="ECO:0000313" key="2">
    <source>
        <dbReference type="Proteomes" id="UP000503166"/>
    </source>
</evidence>
<reference evidence="1 2" key="1">
    <citation type="submission" date="2019-12" db="EMBL/GenBank/DDBJ databases">
        <title>Complete genome sequence of Streptococcus sp. CNU G2 isolated frome Bos taurus coreanae.</title>
        <authorList>
            <person name="Park S.Y."/>
            <person name="Kim J.H."/>
            <person name="Seo S.W."/>
        </authorList>
    </citation>
    <scope>NUCLEOTIDE SEQUENCE [LARGE SCALE GENOMIC DNA]</scope>
    <source>
        <strain evidence="1 2">CNU G2</strain>
        <plasmid evidence="2">p_cnu_g2</plasmid>
    </source>
</reference>
<sequence>MIHTFIDSKAVVEIPNEDIECVLAGAMKKCFGYRTPTRYYSTWLARFEGLNYNAYQTILLELVKLGYGRILKNK</sequence>
<proteinExistence type="predicted"/>
<dbReference type="KEGG" id="srum:GPZ88_10170"/>
<dbReference type="RefSeq" id="WP_157328660.1">
    <property type="nucleotide sequence ID" value="NZ_CP046920.1"/>
</dbReference>
<organism evidence="1 2">
    <name type="scientific">Streptococcus ruminicola</name>
    <dbReference type="NCBI Taxonomy" id="2686210"/>
    <lineage>
        <taxon>Bacteria</taxon>
        <taxon>Bacillati</taxon>
        <taxon>Bacillota</taxon>
        <taxon>Bacilli</taxon>
        <taxon>Lactobacillales</taxon>
        <taxon>Streptococcaceae</taxon>
        <taxon>Streptococcus</taxon>
    </lineage>
</organism>
<dbReference type="Proteomes" id="UP000503166">
    <property type="component" value="Plasmid p_CNU_G2"/>
</dbReference>
<keyword evidence="1" id="KW-0614">Plasmid</keyword>
<accession>A0A6G8I329</accession>
<gene>
    <name evidence="1" type="ORF">GPZ88_10170</name>
</gene>
<protein>
    <submittedName>
        <fullName evidence="1">Uncharacterized protein</fullName>
    </submittedName>
</protein>
<name>A0A6G8I329_9STRE</name>